<protein>
    <submittedName>
        <fullName evidence="2">Uncharacterized protein</fullName>
    </submittedName>
</protein>
<feature type="compositionally biased region" description="Basic and acidic residues" evidence="1">
    <location>
        <begin position="26"/>
        <end position="37"/>
    </location>
</feature>
<reference evidence="2 3" key="1">
    <citation type="journal article" date="2014" name="Curr. Biol.">
        <title>The genome of the clonal raider ant Cerapachys biroi.</title>
        <authorList>
            <person name="Oxley P.R."/>
            <person name="Ji L."/>
            <person name="Fetter-Pruneda I."/>
            <person name="McKenzie S.K."/>
            <person name="Li C."/>
            <person name="Hu H."/>
            <person name="Zhang G."/>
            <person name="Kronauer D.J."/>
        </authorList>
    </citation>
    <scope>NUCLEOTIDE SEQUENCE [LARGE SCALE GENOMIC DNA]</scope>
</reference>
<name>A0A026W236_OOCBI</name>
<dbReference type="Proteomes" id="UP000053097">
    <property type="component" value="Unassembled WGS sequence"/>
</dbReference>
<dbReference type="AlphaFoldDB" id="A0A026W236"/>
<gene>
    <name evidence="2" type="ORF">X777_11587</name>
</gene>
<accession>A0A026W236</accession>
<dbReference type="EMBL" id="KK107482">
    <property type="protein sequence ID" value="EZA50140.1"/>
    <property type="molecule type" value="Genomic_DNA"/>
</dbReference>
<evidence type="ECO:0000313" key="3">
    <source>
        <dbReference type="Proteomes" id="UP000053097"/>
    </source>
</evidence>
<evidence type="ECO:0000313" key="2">
    <source>
        <dbReference type="EMBL" id="EZA50140.1"/>
    </source>
</evidence>
<proteinExistence type="predicted"/>
<evidence type="ECO:0000256" key="1">
    <source>
        <dbReference type="SAM" id="MobiDB-lite"/>
    </source>
</evidence>
<sequence>MYGGAPMGVHGTGYCAPRKRRKARSIRSEARSSSLQDRDLDGGVNACLSGILGGY</sequence>
<organism evidence="2 3">
    <name type="scientific">Ooceraea biroi</name>
    <name type="common">Clonal raider ant</name>
    <name type="synonym">Cerapachys biroi</name>
    <dbReference type="NCBI Taxonomy" id="2015173"/>
    <lineage>
        <taxon>Eukaryota</taxon>
        <taxon>Metazoa</taxon>
        <taxon>Ecdysozoa</taxon>
        <taxon>Arthropoda</taxon>
        <taxon>Hexapoda</taxon>
        <taxon>Insecta</taxon>
        <taxon>Pterygota</taxon>
        <taxon>Neoptera</taxon>
        <taxon>Endopterygota</taxon>
        <taxon>Hymenoptera</taxon>
        <taxon>Apocrita</taxon>
        <taxon>Aculeata</taxon>
        <taxon>Formicoidea</taxon>
        <taxon>Formicidae</taxon>
        <taxon>Dorylinae</taxon>
        <taxon>Ooceraea</taxon>
    </lineage>
</organism>
<keyword evidence="3" id="KW-1185">Reference proteome</keyword>
<feature type="region of interest" description="Disordered" evidence="1">
    <location>
        <begin position="1"/>
        <end position="37"/>
    </location>
</feature>